<organism evidence="2 3">
    <name type="scientific">Algibacter luteus</name>
    <dbReference type="NCBI Taxonomy" id="1178825"/>
    <lineage>
        <taxon>Bacteria</taxon>
        <taxon>Pseudomonadati</taxon>
        <taxon>Bacteroidota</taxon>
        <taxon>Flavobacteriia</taxon>
        <taxon>Flavobacteriales</taxon>
        <taxon>Flavobacteriaceae</taxon>
        <taxon>Algibacter</taxon>
    </lineage>
</organism>
<keyword evidence="1" id="KW-0812">Transmembrane</keyword>
<reference evidence="2 3" key="1">
    <citation type="submission" date="2016-11" db="EMBL/GenBank/DDBJ databases">
        <authorList>
            <person name="Jaros S."/>
            <person name="Januszkiewicz K."/>
            <person name="Wedrychowicz H."/>
        </authorList>
    </citation>
    <scope>NUCLEOTIDE SEQUENCE [LARGE SCALE GENOMIC DNA]</scope>
    <source>
        <strain evidence="2 3">CGMCC 1.12213</strain>
    </source>
</reference>
<dbReference type="Proteomes" id="UP000184396">
    <property type="component" value="Unassembled WGS sequence"/>
</dbReference>
<dbReference type="OrthoDB" id="1449138at2"/>
<name>A0A1M6GJQ1_9FLAO</name>
<feature type="transmembrane region" description="Helical" evidence="1">
    <location>
        <begin position="12"/>
        <end position="33"/>
    </location>
</feature>
<proteinExistence type="predicted"/>
<protein>
    <submittedName>
        <fullName evidence="2">Uncharacterized protein</fullName>
    </submittedName>
</protein>
<keyword evidence="1" id="KW-1133">Transmembrane helix</keyword>
<dbReference type="AlphaFoldDB" id="A0A1M6GJQ1"/>
<evidence type="ECO:0000256" key="1">
    <source>
        <dbReference type="SAM" id="Phobius"/>
    </source>
</evidence>
<sequence>MHRIKEHIIFRLLTFLLVIALMVPSTIKLIHVFEHHEHEICVGGNTTHIHKIDLDCEFQKFQLTTHFNLPDVDFAVFQPKKISTSIESQYFFLSKYQRLHFSLRGPPSLV</sequence>
<keyword evidence="3" id="KW-1185">Reference proteome</keyword>
<dbReference type="RefSeq" id="WP_019388356.1">
    <property type="nucleotide sequence ID" value="NZ_ALIH01000012.1"/>
</dbReference>
<accession>A0A1M6GJQ1</accession>
<dbReference type="eggNOG" id="ENOG503306C">
    <property type="taxonomic scope" value="Bacteria"/>
</dbReference>
<dbReference type="EMBL" id="FQYK01000008">
    <property type="protein sequence ID" value="SHJ10129.1"/>
    <property type="molecule type" value="Genomic_DNA"/>
</dbReference>
<evidence type="ECO:0000313" key="2">
    <source>
        <dbReference type="EMBL" id="SHJ10129.1"/>
    </source>
</evidence>
<keyword evidence="1" id="KW-0472">Membrane</keyword>
<evidence type="ECO:0000313" key="3">
    <source>
        <dbReference type="Proteomes" id="UP000184396"/>
    </source>
</evidence>
<dbReference type="STRING" id="1178825.SAMN05216261_2802"/>
<gene>
    <name evidence="2" type="ORF">SAMN05216261_2802</name>
</gene>